<protein>
    <submittedName>
        <fullName evidence="2">Uncharacterized protein</fullName>
    </submittedName>
</protein>
<evidence type="ECO:0000313" key="3">
    <source>
        <dbReference type="Proteomes" id="UP000293638"/>
    </source>
</evidence>
<keyword evidence="1" id="KW-1133">Transmembrane helix</keyword>
<name>A0A4Q7NQR7_9ACTN</name>
<dbReference type="AlphaFoldDB" id="A0A4Q7NQR7"/>
<keyword evidence="3" id="KW-1185">Reference proteome</keyword>
<keyword evidence="1" id="KW-0472">Membrane</keyword>
<evidence type="ECO:0000256" key="1">
    <source>
        <dbReference type="SAM" id="Phobius"/>
    </source>
</evidence>
<proteinExistence type="predicted"/>
<dbReference type="EMBL" id="SGXD01000003">
    <property type="protein sequence ID" value="RZS87492.1"/>
    <property type="molecule type" value="Genomic_DNA"/>
</dbReference>
<dbReference type="Proteomes" id="UP000293638">
    <property type="component" value="Unassembled WGS sequence"/>
</dbReference>
<organism evidence="2 3">
    <name type="scientific">Motilibacter rhizosphaerae</name>
    <dbReference type="NCBI Taxonomy" id="598652"/>
    <lineage>
        <taxon>Bacteria</taxon>
        <taxon>Bacillati</taxon>
        <taxon>Actinomycetota</taxon>
        <taxon>Actinomycetes</taxon>
        <taxon>Motilibacterales</taxon>
        <taxon>Motilibacteraceae</taxon>
        <taxon>Motilibacter</taxon>
    </lineage>
</organism>
<keyword evidence="1" id="KW-0812">Transmembrane</keyword>
<reference evidence="2 3" key="1">
    <citation type="submission" date="2019-02" db="EMBL/GenBank/DDBJ databases">
        <title>Genomic Encyclopedia of Type Strains, Phase IV (KMG-IV): sequencing the most valuable type-strain genomes for metagenomic binning, comparative biology and taxonomic classification.</title>
        <authorList>
            <person name="Goeker M."/>
        </authorList>
    </citation>
    <scope>NUCLEOTIDE SEQUENCE [LARGE SCALE GENOMIC DNA]</scope>
    <source>
        <strain evidence="2 3">DSM 45622</strain>
    </source>
</reference>
<comment type="caution">
    <text evidence="2">The sequence shown here is derived from an EMBL/GenBank/DDBJ whole genome shotgun (WGS) entry which is preliminary data.</text>
</comment>
<dbReference type="OrthoDB" id="4955106at2"/>
<accession>A0A4Q7NQR7</accession>
<gene>
    <name evidence="2" type="ORF">EV189_2923</name>
</gene>
<feature type="transmembrane region" description="Helical" evidence="1">
    <location>
        <begin position="6"/>
        <end position="31"/>
    </location>
</feature>
<dbReference type="RefSeq" id="WP_130493607.1">
    <property type="nucleotide sequence ID" value="NZ_SGXD01000003.1"/>
</dbReference>
<evidence type="ECO:0000313" key="2">
    <source>
        <dbReference type="EMBL" id="RZS87492.1"/>
    </source>
</evidence>
<sequence length="95" mass="10153">MLGFGLAFSIAFLVAVVIAVVVFAVLLLSLVGSLRTLRRGGIDPLTVPSQLAVRYVAGPDPVGRIEARLHELDDLRERGVISEDEWRAARGSALG</sequence>